<name>A0ABS4KHS5_9FIRM</name>
<keyword evidence="2" id="KW-0547">Nucleotide-binding</keyword>
<dbReference type="EMBL" id="JAGGLI010000004">
    <property type="protein sequence ID" value="MBP2026811.1"/>
    <property type="molecule type" value="Genomic_DNA"/>
</dbReference>
<dbReference type="InterPro" id="IPR003593">
    <property type="entry name" value="AAA+_ATPase"/>
</dbReference>
<dbReference type="InterPro" id="IPR017871">
    <property type="entry name" value="ABC_transporter-like_CS"/>
</dbReference>
<comment type="caution">
    <text evidence="6">The sequence shown here is derived from an EMBL/GenBank/DDBJ whole genome shotgun (WGS) entry which is preliminary data.</text>
</comment>
<dbReference type="PROSITE" id="PS00211">
    <property type="entry name" value="ABC_TRANSPORTER_1"/>
    <property type="match status" value="1"/>
</dbReference>
<dbReference type="GO" id="GO:0005524">
    <property type="term" value="F:ATP binding"/>
    <property type="evidence" value="ECO:0007669"/>
    <property type="project" value="UniProtKB-KW"/>
</dbReference>
<dbReference type="Pfam" id="PF00005">
    <property type="entry name" value="ABC_tran"/>
    <property type="match status" value="1"/>
</dbReference>
<evidence type="ECO:0000256" key="1">
    <source>
        <dbReference type="ARBA" id="ARBA00022448"/>
    </source>
</evidence>
<evidence type="ECO:0000256" key="3">
    <source>
        <dbReference type="ARBA" id="ARBA00022840"/>
    </source>
</evidence>
<accession>A0ABS4KHS5</accession>
<keyword evidence="4" id="KW-1278">Translocase</keyword>
<evidence type="ECO:0000256" key="4">
    <source>
        <dbReference type="ARBA" id="ARBA00022967"/>
    </source>
</evidence>
<dbReference type="CDD" id="cd03214">
    <property type="entry name" value="ABC_Iron-Siderophores_B12_Hemin"/>
    <property type="match status" value="1"/>
</dbReference>
<sequence>MKKNINDSIVIKKLKFSYGDNIVLNDIGISLEKGKFYSVIGPNGSGKTTLAKYIAKLVDVQGEKVFVEGEDIKKMSAKVIAKKISCVPQNTSIDYDFSVMDIVLMGRAPYMGRFQSESESDIKIAKRAMDITKVWHLRDKKINQISGGERQRVIIARTITQDTDLMILDEPISNIDIQHQIGLLDTIKNLNKEKNLTVIAILHDLNLAAQYSDEIILMNEGEIISFGRAEAVLTKKNIKNVYNLDVNLIENPMTGKPYIIPIYNQFS</sequence>
<keyword evidence="1" id="KW-0813">Transport</keyword>
<dbReference type="SUPFAM" id="SSF52540">
    <property type="entry name" value="P-loop containing nucleoside triphosphate hydrolases"/>
    <property type="match status" value="1"/>
</dbReference>
<reference evidence="6 7" key="1">
    <citation type="submission" date="2021-03" db="EMBL/GenBank/DDBJ databases">
        <title>Genomic Encyclopedia of Type Strains, Phase IV (KMG-IV): sequencing the most valuable type-strain genomes for metagenomic binning, comparative biology and taxonomic classification.</title>
        <authorList>
            <person name="Goeker M."/>
        </authorList>
    </citation>
    <scope>NUCLEOTIDE SEQUENCE [LARGE SCALE GENOMIC DNA]</scope>
    <source>
        <strain evidence="6 7">DSM 27512</strain>
    </source>
</reference>
<dbReference type="RefSeq" id="WP_245330728.1">
    <property type="nucleotide sequence ID" value="NZ_JAGGLI010000004.1"/>
</dbReference>
<dbReference type="PANTHER" id="PTHR42794:SF1">
    <property type="entry name" value="HEMIN IMPORT ATP-BINDING PROTEIN HMUV"/>
    <property type="match status" value="1"/>
</dbReference>
<dbReference type="Proteomes" id="UP001314903">
    <property type="component" value="Unassembled WGS sequence"/>
</dbReference>
<feature type="domain" description="ABC transporter" evidence="5">
    <location>
        <begin position="9"/>
        <end position="245"/>
    </location>
</feature>
<dbReference type="PANTHER" id="PTHR42794">
    <property type="entry name" value="HEMIN IMPORT ATP-BINDING PROTEIN HMUV"/>
    <property type="match status" value="1"/>
</dbReference>
<dbReference type="PROSITE" id="PS50893">
    <property type="entry name" value="ABC_TRANSPORTER_2"/>
    <property type="match status" value="1"/>
</dbReference>
<keyword evidence="7" id="KW-1185">Reference proteome</keyword>
<dbReference type="InterPro" id="IPR003439">
    <property type="entry name" value="ABC_transporter-like_ATP-bd"/>
</dbReference>
<proteinExistence type="predicted"/>
<gene>
    <name evidence="6" type="ORF">J2Z35_000602</name>
</gene>
<dbReference type="SMART" id="SM00382">
    <property type="entry name" value="AAA"/>
    <property type="match status" value="1"/>
</dbReference>
<evidence type="ECO:0000256" key="2">
    <source>
        <dbReference type="ARBA" id="ARBA00022741"/>
    </source>
</evidence>
<dbReference type="InterPro" id="IPR027417">
    <property type="entry name" value="P-loop_NTPase"/>
</dbReference>
<evidence type="ECO:0000313" key="6">
    <source>
        <dbReference type="EMBL" id="MBP2026811.1"/>
    </source>
</evidence>
<organism evidence="6 7">
    <name type="scientific">Acetoanaerobium pronyense</name>
    <dbReference type="NCBI Taxonomy" id="1482736"/>
    <lineage>
        <taxon>Bacteria</taxon>
        <taxon>Bacillati</taxon>
        <taxon>Bacillota</taxon>
        <taxon>Clostridia</taxon>
        <taxon>Peptostreptococcales</taxon>
        <taxon>Filifactoraceae</taxon>
        <taxon>Acetoanaerobium</taxon>
    </lineage>
</organism>
<protein>
    <submittedName>
        <fullName evidence="6">Iron complex transport system ATP-binding protein</fullName>
    </submittedName>
</protein>
<keyword evidence="3 6" id="KW-0067">ATP-binding</keyword>
<evidence type="ECO:0000259" key="5">
    <source>
        <dbReference type="PROSITE" id="PS50893"/>
    </source>
</evidence>
<dbReference type="Gene3D" id="3.40.50.300">
    <property type="entry name" value="P-loop containing nucleotide triphosphate hydrolases"/>
    <property type="match status" value="1"/>
</dbReference>
<evidence type="ECO:0000313" key="7">
    <source>
        <dbReference type="Proteomes" id="UP001314903"/>
    </source>
</evidence>